<organism evidence="3 4">
    <name type="scientific">Pseudooceanicola marinus</name>
    <dbReference type="NCBI Taxonomy" id="396013"/>
    <lineage>
        <taxon>Bacteria</taxon>
        <taxon>Pseudomonadati</taxon>
        <taxon>Pseudomonadota</taxon>
        <taxon>Alphaproteobacteria</taxon>
        <taxon>Rhodobacterales</taxon>
        <taxon>Paracoccaceae</taxon>
        <taxon>Pseudooceanicola</taxon>
    </lineage>
</organism>
<dbReference type="RefSeq" id="WP_085887429.1">
    <property type="nucleotide sequence ID" value="NZ_FWFN01000003.1"/>
</dbReference>
<dbReference type="Gene3D" id="3.90.190.10">
    <property type="entry name" value="Protein tyrosine phosphatase superfamily"/>
    <property type="match status" value="1"/>
</dbReference>
<keyword evidence="4" id="KW-1185">Reference proteome</keyword>
<dbReference type="OrthoDB" id="9814896at2"/>
<dbReference type="EMBL" id="FWFN01000003">
    <property type="protein sequence ID" value="SLN36087.1"/>
    <property type="molecule type" value="Genomic_DNA"/>
</dbReference>
<evidence type="ECO:0000256" key="1">
    <source>
        <dbReference type="ARBA" id="ARBA00022801"/>
    </source>
</evidence>
<evidence type="ECO:0000313" key="4">
    <source>
        <dbReference type="Proteomes" id="UP000193963"/>
    </source>
</evidence>
<feature type="domain" description="Tyrosine specific protein phosphatases" evidence="2">
    <location>
        <begin position="119"/>
        <end position="184"/>
    </location>
</feature>
<protein>
    <recommendedName>
        <fullName evidence="2">Tyrosine specific protein phosphatases domain-containing protein</fullName>
    </recommendedName>
</protein>
<reference evidence="3 4" key="1">
    <citation type="submission" date="2017-03" db="EMBL/GenBank/DDBJ databases">
        <authorList>
            <person name="Afonso C.L."/>
            <person name="Miller P.J."/>
            <person name="Scott M.A."/>
            <person name="Spackman E."/>
            <person name="Goraichik I."/>
            <person name="Dimitrov K.M."/>
            <person name="Suarez D.L."/>
            <person name="Swayne D.E."/>
        </authorList>
    </citation>
    <scope>NUCLEOTIDE SEQUENCE [LARGE SCALE GENOMIC DNA]</scope>
    <source>
        <strain evidence="3 4">CECT 7751</strain>
    </source>
</reference>
<dbReference type="InterPro" id="IPR029021">
    <property type="entry name" value="Prot-tyrosine_phosphatase-like"/>
</dbReference>
<dbReference type="InterPro" id="IPR000387">
    <property type="entry name" value="Tyr_Pase_dom"/>
</dbReference>
<dbReference type="AlphaFoldDB" id="A0A1X6YZN8"/>
<accession>A0A1X6YZN8</accession>
<dbReference type="Pfam" id="PF22784">
    <property type="entry name" value="PTP-SAK"/>
    <property type="match status" value="1"/>
</dbReference>
<sequence>MTLADKIRKFERELRDHYNTDLSTPELRRRANVYNLWFDHAALRILWTNFFQIAPGVWRSNHPTHRRFAKMKAMGITHVLTLRGDKPTAHYLTEVESCRELGLTLIARRLHARKAPSREEVLAVIETLRTIPRPFVMHCKSGADRAGLASAIYLMVIEGRPVEEARKMLSLKYIHIRKSKTGVLDHLLDVYAARNAREPIGFEDWIRTEYDADRIKADFRALPWWRR</sequence>
<evidence type="ECO:0000259" key="2">
    <source>
        <dbReference type="PROSITE" id="PS50056"/>
    </source>
</evidence>
<proteinExistence type="predicted"/>
<evidence type="ECO:0000313" key="3">
    <source>
        <dbReference type="EMBL" id="SLN36087.1"/>
    </source>
</evidence>
<dbReference type="Proteomes" id="UP000193963">
    <property type="component" value="Unassembled WGS sequence"/>
</dbReference>
<dbReference type="SUPFAM" id="SSF52799">
    <property type="entry name" value="(Phosphotyrosine protein) phosphatases II"/>
    <property type="match status" value="1"/>
</dbReference>
<name>A0A1X6YZN8_9RHOB</name>
<dbReference type="GO" id="GO:0016791">
    <property type="term" value="F:phosphatase activity"/>
    <property type="evidence" value="ECO:0007669"/>
    <property type="project" value="UniProtKB-ARBA"/>
</dbReference>
<dbReference type="PROSITE" id="PS50056">
    <property type="entry name" value="TYR_PHOSPHATASE_2"/>
    <property type="match status" value="1"/>
</dbReference>
<gene>
    <name evidence="3" type="ORF">PSM7751_01543</name>
</gene>
<dbReference type="InterPro" id="IPR057023">
    <property type="entry name" value="PTP-SAK"/>
</dbReference>
<keyword evidence="1" id="KW-0378">Hydrolase</keyword>